<dbReference type="Proteomes" id="UP000243524">
    <property type="component" value="Unassembled WGS sequence"/>
</dbReference>
<dbReference type="RefSeq" id="WP_101331747.1">
    <property type="nucleotide sequence ID" value="NZ_PJNH01000002.1"/>
</dbReference>
<comment type="caution">
    <text evidence="1">The sequence shown here is derived from an EMBL/GenBank/DDBJ whole genome shotgun (WGS) entry which is preliminary data.</text>
</comment>
<organism evidence="1 2">
    <name type="scientific">Halalkalibacillus sediminis</name>
    <dbReference type="NCBI Taxonomy" id="2018042"/>
    <lineage>
        <taxon>Bacteria</taxon>
        <taxon>Bacillati</taxon>
        <taxon>Bacillota</taxon>
        <taxon>Bacilli</taxon>
        <taxon>Bacillales</taxon>
        <taxon>Bacillaceae</taxon>
        <taxon>Halalkalibacillus</taxon>
    </lineage>
</organism>
<sequence length="133" mass="14610">MKIIILLASLAMITNCVNETNDNDVKGSPTKIENRNPTPGEILSQNEDADIFMLKGIVYQNAENLQWVIDENPTSSEQVGEIESQTSDAESFKNGTATDLPVGTKIYETNVGKGIYIAEVDEEEKLYLALIEG</sequence>
<gene>
    <name evidence="1" type="ORF">CEY16_09515</name>
</gene>
<dbReference type="EMBL" id="PJNH01000002">
    <property type="protein sequence ID" value="PKR78141.1"/>
    <property type="molecule type" value="Genomic_DNA"/>
</dbReference>
<reference evidence="1 2" key="1">
    <citation type="submission" date="2017-06" db="EMBL/GenBank/DDBJ databases">
        <title>the draft geome sequence of Illustriluteabacillus marina B3227.</title>
        <authorList>
            <person name="He R.-H."/>
            <person name="Du Z.-J."/>
        </authorList>
    </citation>
    <scope>NUCLEOTIDE SEQUENCE [LARGE SCALE GENOMIC DNA]</scope>
    <source>
        <strain evidence="1 2">B3227</strain>
    </source>
</reference>
<evidence type="ECO:0000313" key="1">
    <source>
        <dbReference type="EMBL" id="PKR78141.1"/>
    </source>
</evidence>
<evidence type="ECO:0000313" key="2">
    <source>
        <dbReference type="Proteomes" id="UP000243524"/>
    </source>
</evidence>
<keyword evidence="2" id="KW-1185">Reference proteome</keyword>
<protein>
    <submittedName>
        <fullName evidence="1">Uncharacterized protein</fullName>
    </submittedName>
</protein>
<dbReference type="OrthoDB" id="1909991at2"/>
<dbReference type="AlphaFoldDB" id="A0A2I0QUX6"/>
<name>A0A2I0QUX6_9BACI</name>
<accession>A0A2I0QUX6</accession>
<proteinExistence type="predicted"/>